<evidence type="ECO:0000313" key="3">
    <source>
        <dbReference type="Proteomes" id="UP000053831"/>
    </source>
</evidence>
<gene>
    <name evidence="2" type="ORF">ESCO_003927</name>
</gene>
<name>A0A0M8N8X4_ESCWE</name>
<dbReference type="Proteomes" id="UP000053831">
    <property type="component" value="Unassembled WGS sequence"/>
</dbReference>
<dbReference type="EMBL" id="LGSR01000002">
    <property type="protein sequence ID" value="KOS23164.1"/>
    <property type="molecule type" value="Genomic_DNA"/>
</dbReference>
<keyword evidence="3" id="KW-1185">Reference proteome</keyword>
<comment type="caution">
    <text evidence="2">The sequence shown here is derived from an EMBL/GenBank/DDBJ whole genome shotgun (WGS) entry which is preliminary data.</text>
</comment>
<sequence>MHPEELENGVEEGIEEMPMDDVLVESDFDSDLDDTSVSIGLDKTGEKGSGYHTRNDPTAPYQRQTVTERRGIIEVQCKSRDIVHGVLGEKGEELGTLLVYDFYLDTTKRSRRVISASLEFEFASIARGAPAPQVHAISPAGRVTLLPTTQDESIVSGTEANADLAQFGASLGGKVKWEKTVTRTTNDEARVTGRIFSDDYGKGIGASWTLQENPSIKSGTPSFLRCAILLNRGFDESKFQCRVKVKVEADWKSQMGKFFGSTPADDPILFDPELPPTNKLREYNVDDLSSVNLDDISDIIFDKVIKKKAESD</sequence>
<dbReference type="STRING" id="150374.A0A0M8N8X4"/>
<dbReference type="AlphaFoldDB" id="A0A0M8N8X4"/>
<proteinExistence type="predicted"/>
<dbReference type="OrthoDB" id="3796612at2759"/>
<reference evidence="2 3" key="1">
    <citation type="submission" date="2015-07" db="EMBL/GenBank/DDBJ databases">
        <title>The genome of the fungus Escovopsis weberi, a specialized disease agent of ant agriculture.</title>
        <authorList>
            <person name="de Man T.J."/>
            <person name="Stajich J.E."/>
            <person name="Kubicek C.P."/>
            <person name="Chenthamara K."/>
            <person name="Atanasova L."/>
            <person name="Druzhinina I.S."/>
            <person name="Birnbaum S."/>
            <person name="Barribeau S.M."/>
            <person name="Teiling C."/>
            <person name="Suen G."/>
            <person name="Currie C."/>
            <person name="Gerardo N.M."/>
        </authorList>
    </citation>
    <scope>NUCLEOTIDE SEQUENCE [LARGE SCALE GENOMIC DNA]</scope>
</reference>
<evidence type="ECO:0000313" key="2">
    <source>
        <dbReference type="EMBL" id="KOS23164.1"/>
    </source>
</evidence>
<feature type="region of interest" description="Disordered" evidence="1">
    <location>
        <begin position="39"/>
        <end position="59"/>
    </location>
</feature>
<accession>A0A0M8N8X4</accession>
<evidence type="ECO:0000256" key="1">
    <source>
        <dbReference type="SAM" id="MobiDB-lite"/>
    </source>
</evidence>
<protein>
    <submittedName>
        <fullName evidence="2">Uncharacterized protein</fullName>
    </submittedName>
</protein>
<organism evidence="2 3">
    <name type="scientific">Escovopsis weberi</name>
    <dbReference type="NCBI Taxonomy" id="150374"/>
    <lineage>
        <taxon>Eukaryota</taxon>
        <taxon>Fungi</taxon>
        <taxon>Dikarya</taxon>
        <taxon>Ascomycota</taxon>
        <taxon>Pezizomycotina</taxon>
        <taxon>Sordariomycetes</taxon>
        <taxon>Hypocreomycetidae</taxon>
        <taxon>Hypocreales</taxon>
        <taxon>Hypocreaceae</taxon>
        <taxon>Escovopsis</taxon>
    </lineage>
</organism>